<dbReference type="SMART" id="SM01091">
    <property type="entry name" value="CorC_HlyC"/>
    <property type="match status" value="1"/>
</dbReference>
<dbReference type="InterPro" id="IPR005170">
    <property type="entry name" value="Transptr-assoc_dom"/>
</dbReference>
<dbReference type="Proteomes" id="UP000319004">
    <property type="component" value="Chromosome"/>
</dbReference>
<sequence length="435" mass="48078">MDNAWPYLMVSAAGFLLSSIGGLGAELLDCFAGRSLEAFCRVKKRRERFSSVLEHQDAAIRGSEYLRMIGTVLFLIAGTAALIISKQGTGSLALTNMLGSLVAWVVLATLSMMFVHAWLPAAVTRFASAPVLYHTWPFWRTLTSVMNPFSIPGEVLEAITRRLSGQDENEDESEELLEDEIRTIIAAGTNKGIFGPGIREMIQNVMDLSDDTVGHIMTVRGDIDAVELGDTWPAVMQQVIESGRTRLPVYDGTLDKVVGVLYVKDLLPELSDGKTPSHPLGKIMRHAWTVPVDRSVESLLREFLHSRSHMAIVLDEFQQTAGVVTIEDALEEIVGEIVDESDEDEETRFEIIDESTVIVSGRVMIDDLNDRLHWELPESDDYETVAGLVLCNLGEIPEAGATFQIGDAAFEVLQATRQKIEMMEVRYSPGHRVAV</sequence>
<dbReference type="PANTHER" id="PTHR22777:SF32">
    <property type="entry name" value="UPF0053 INNER MEMBRANE PROTEIN YFJD"/>
    <property type="match status" value="1"/>
</dbReference>
<evidence type="ECO:0000256" key="6">
    <source>
        <dbReference type="PROSITE-ProRule" id="PRU00703"/>
    </source>
</evidence>
<dbReference type="InterPro" id="IPR000644">
    <property type="entry name" value="CBS_dom"/>
</dbReference>
<dbReference type="FunFam" id="3.10.580.10:FF:000002">
    <property type="entry name" value="Magnesium/cobalt efflux protein CorC"/>
    <property type="match status" value="1"/>
</dbReference>
<dbReference type="Pfam" id="PF03471">
    <property type="entry name" value="CorC_HlyC"/>
    <property type="match status" value="1"/>
</dbReference>
<dbReference type="InterPro" id="IPR016169">
    <property type="entry name" value="FAD-bd_PCMH_sub2"/>
</dbReference>
<keyword evidence="7" id="KW-1133">Transmembrane helix</keyword>
<keyword evidence="4" id="KW-0677">Repeat</keyword>
<keyword evidence="5 6" id="KW-0129">CBS domain</keyword>
<keyword evidence="7" id="KW-0812">Transmembrane</keyword>
<dbReference type="AlphaFoldDB" id="A0A518HTH7"/>
<dbReference type="CDD" id="cd04590">
    <property type="entry name" value="CBS_pair_CorC_HlyC_assoc"/>
    <property type="match status" value="1"/>
</dbReference>
<evidence type="ECO:0000256" key="2">
    <source>
        <dbReference type="ARBA" id="ARBA00006337"/>
    </source>
</evidence>
<reference evidence="9 10" key="1">
    <citation type="submission" date="2019-03" db="EMBL/GenBank/DDBJ databases">
        <title>Deep-cultivation of Planctomycetes and their phenomic and genomic characterization uncovers novel biology.</title>
        <authorList>
            <person name="Wiegand S."/>
            <person name="Jogler M."/>
            <person name="Boedeker C."/>
            <person name="Pinto D."/>
            <person name="Vollmers J."/>
            <person name="Rivas-Marin E."/>
            <person name="Kohn T."/>
            <person name="Peeters S.H."/>
            <person name="Heuer A."/>
            <person name="Rast P."/>
            <person name="Oberbeckmann S."/>
            <person name="Bunk B."/>
            <person name="Jeske O."/>
            <person name="Meyerdierks A."/>
            <person name="Storesund J.E."/>
            <person name="Kallscheuer N."/>
            <person name="Luecker S."/>
            <person name="Lage O.M."/>
            <person name="Pohl T."/>
            <person name="Merkel B.J."/>
            <person name="Hornburger P."/>
            <person name="Mueller R.-W."/>
            <person name="Bruemmer F."/>
            <person name="Labrenz M."/>
            <person name="Spormann A.M."/>
            <person name="Op den Camp H."/>
            <person name="Overmann J."/>
            <person name="Amann R."/>
            <person name="Jetten M.S.M."/>
            <person name="Mascher T."/>
            <person name="Medema M.H."/>
            <person name="Devos D.P."/>
            <person name="Kaster A.-K."/>
            <person name="Ovreas L."/>
            <person name="Rohde M."/>
            <person name="Galperin M.Y."/>
            <person name="Jogler C."/>
        </authorList>
    </citation>
    <scope>NUCLEOTIDE SEQUENCE [LARGE SCALE GENOMIC DNA]</scope>
    <source>
        <strain evidence="9 10">Enr13</strain>
    </source>
</reference>
<feature type="transmembrane region" description="Helical" evidence="7">
    <location>
        <begin position="65"/>
        <end position="85"/>
    </location>
</feature>
<dbReference type="GO" id="GO:0005886">
    <property type="term" value="C:plasma membrane"/>
    <property type="evidence" value="ECO:0007669"/>
    <property type="project" value="UniProtKB-SubCell"/>
</dbReference>
<dbReference type="Pfam" id="PF00571">
    <property type="entry name" value="CBS"/>
    <property type="match status" value="2"/>
</dbReference>
<keyword evidence="7" id="KW-0472">Membrane</keyword>
<evidence type="ECO:0000313" key="9">
    <source>
        <dbReference type="EMBL" id="QDV44160.1"/>
    </source>
</evidence>
<dbReference type="SUPFAM" id="SSF54631">
    <property type="entry name" value="CBS-domain pair"/>
    <property type="match status" value="1"/>
</dbReference>
<evidence type="ECO:0000259" key="8">
    <source>
        <dbReference type="PROSITE" id="PS51371"/>
    </source>
</evidence>
<dbReference type="Gene3D" id="3.30.465.10">
    <property type="match status" value="1"/>
</dbReference>
<dbReference type="RefSeq" id="WP_145388546.1">
    <property type="nucleotide sequence ID" value="NZ_CP037423.1"/>
</dbReference>
<feature type="transmembrane region" description="Helical" evidence="7">
    <location>
        <begin position="97"/>
        <end position="119"/>
    </location>
</feature>
<dbReference type="KEGG" id="snep:Enr13x_40220"/>
<dbReference type="OrthoDB" id="9798188at2"/>
<comment type="similarity">
    <text evidence="2">Belongs to the UPF0053 family.</text>
</comment>
<evidence type="ECO:0000256" key="1">
    <source>
        <dbReference type="ARBA" id="ARBA00004651"/>
    </source>
</evidence>
<keyword evidence="10" id="KW-1185">Reference proteome</keyword>
<name>A0A518HTH7_9BACT</name>
<dbReference type="GO" id="GO:0050660">
    <property type="term" value="F:flavin adenine dinucleotide binding"/>
    <property type="evidence" value="ECO:0007669"/>
    <property type="project" value="InterPro"/>
</dbReference>
<dbReference type="SUPFAM" id="SSF56176">
    <property type="entry name" value="FAD-binding/transporter-associated domain-like"/>
    <property type="match status" value="1"/>
</dbReference>
<accession>A0A518HTH7</accession>
<gene>
    <name evidence="9" type="primary">tlyC_3</name>
    <name evidence="9" type="ORF">Enr13x_40220</name>
</gene>
<feature type="domain" description="CBS" evidence="8">
    <location>
        <begin position="217"/>
        <end position="277"/>
    </location>
</feature>
<keyword evidence="3" id="KW-1003">Cell membrane</keyword>
<dbReference type="PROSITE" id="PS51371">
    <property type="entry name" value="CBS"/>
    <property type="match status" value="2"/>
</dbReference>
<proteinExistence type="inferred from homology"/>
<dbReference type="InterPro" id="IPR046342">
    <property type="entry name" value="CBS_dom_sf"/>
</dbReference>
<dbReference type="InterPro" id="IPR036318">
    <property type="entry name" value="FAD-bd_PCMH-like_sf"/>
</dbReference>
<feature type="transmembrane region" description="Helical" evidence="7">
    <location>
        <begin position="6"/>
        <end position="28"/>
    </location>
</feature>
<feature type="domain" description="CBS" evidence="8">
    <location>
        <begin position="283"/>
        <end position="340"/>
    </location>
</feature>
<dbReference type="InterPro" id="IPR044751">
    <property type="entry name" value="Ion_transp-like_CBS"/>
</dbReference>
<protein>
    <submittedName>
        <fullName evidence="9">Hemolysin C</fullName>
    </submittedName>
</protein>
<dbReference type="Gene3D" id="3.10.580.10">
    <property type="entry name" value="CBS-domain"/>
    <property type="match status" value="1"/>
</dbReference>
<dbReference type="EMBL" id="CP037423">
    <property type="protein sequence ID" value="QDV44160.1"/>
    <property type="molecule type" value="Genomic_DNA"/>
</dbReference>
<evidence type="ECO:0000256" key="7">
    <source>
        <dbReference type="SAM" id="Phobius"/>
    </source>
</evidence>
<comment type="subcellular location">
    <subcellularLocation>
        <location evidence="1">Cell membrane</location>
        <topology evidence="1">Multi-pass membrane protein</topology>
    </subcellularLocation>
</comment>
<dbReference type="PANTHER" id="PTHR22777">
    <property type="entry name" value="HEMOLYSIN-RELATED"/>
    <property type="match status" value="1"/>
</dbReference>
<evidence type="ECO:0000256" key="3">
    <source>
        <dbReference type="ARBA" id="ARBA00022475"/>
    </source>
</evidence>
<evidence type="ECO:0000256" key="5">
    <source>
        <dbReference type="ARBA" id="ARBA00023122"/>
    </source>
</evidence>
<evidence type="ECO:0000256" key="4">
    <source>
        <dbReference type="ARBA" id="ARBA00022737"/>
    </source>
</evidence>
<evidence type="ECO:0000313" key="10">
    <source>
        <dbReference type="Proteomes" id="UP000319004"/>
    </source>
</evidence>
<organism evidence="9 10">
    <name type="scientific">Stieleria neptunia</name>
    <dbReference type="NCBI Taxonomy" id="2527979"/>
    <lineage>
        <taxon>Bacteria</taxon>
        <taxon>Pseudomonadati</taxon>
        <taxon>Planctomycetota</taxon>
        <taxon>Planctomycetia</taxon>
        <taxon>Pirellulales</taxon>
        <taxon>Pirellulaceae</taxon>
        <taxon>Stieleria</taxon>
    </lineage>
</organism>